<feature type="region of interest" description="Disordered" evidence="9">
    <location>
        <begin position="314"/>
        <end position="337"/>
    </location>
</feature>
<keyword evidence="3" id="KW-1003">Cell membrane</keyword>
<dbReference type="Pfam" id="PF00005">
    <property type="entry name" value="ABC_tran"/>
    <property type="match status" value="1"/>
</dbReference>
<dbReference type="AlphaFoldDB" id="S5TKL6"/>
<dbReference type="Gene3D" id="3.40.50.300">
    <property type="entry name" value="P-loop containing nucleotide triphosphate hydrolases"/>
    <property type="match status" value="1"/>
</dbReference>
<dbReference type="NCBIfam" id="TIGR01188">
    <property type="entry name" value="drrA"/>
    <property type="match status" value="1"/>
</dbReference>
<dbReference type="PANTHER" id="PTHR42711">
    <property type="entry name" value="ABC TRANSPORTER ATP-BINDING PROTEIN"/>
    <property type="match status" value="1"/>
</dbReference>
<evidence type="ECO:0000256" key="9">
    <source>
        <dbReference type="SAM" id="MobiDB-lite"/>
    </source>
</evidence>
<dbReference type="InterPro" id="IPR005894">
    <property type="entry name" value="DrrA"/>
</dbReference>
<proteinExistence type="inferred from homology"/>
<evidence type="ECO:0000256" key="7">
    <source>
        <dbReference type="ARBA" id="ARBA00023136"/>
    </source>
</evidence>
<dbReference type="GO" id="GO:0005524">
    <property type="term" value="F:ATP binding"/>
    <property type="evidence" value="ECO:0007669"/>
    <property type="project" value="UniProtKB-KW"/>
</dbReference>
<dbReference type="InterPro" id="IPR027417">
    <property type="entry name" value="P-loop_NTPase"/>
</dbReference>
<dbReference type="SMART" id="SM00382">
    <property type="entry name" value="AAA"/>
    <property type="match status" value="1"/>
</dbReference>
<dbReference type="InterPro" id="IPR003439">
    <property type="entry name" value="ABC_transporter-like_ATP-bd"/>
</dbReference>
<dbReference type="InterPro" id="IPR050763">
    <property type="entry name" value="ABC_transporter_ATP-binding"/>
</dbReference>
<dbReference type="PANTHER" id="PTHR42711:SF19">
    <property type="entry name" value="DOXORUBICIN RESISTANCE ATP-BINDING PROTEIN DRRA"/>
    <property type="match status" value="1"/>
</dbReference>
<keyword evidence="7" id="KW-0472">Membrane</keyword>
<comment type="similarity">
    <text evidence="8">Belongs to the ABC transporter superfamily. Drug exporter-1 (DrugE1) (TC 3.A.1.105) family.</text>
</comment>
<dbReference type="InterPro" id="IPR003593">
    <property type="entry name" value="AAA+_ATPase"/>
</dbReference>
<dbReference type="GO" id="GO:0043215">
    <property type="term" value="P:daunorubicin transport"/>
    <property type="evidence" value="ECO:0007669"/>
    <property type="project" value="InterPro"/>
</dbReference>
<name>S5TKL6_9BACT</name>
<feature type="compositionally biased region" description="Polar residues" evidence="9">
    <location>
        <begin position="320"/>
        <end position="337"/>
    </location>
</feature>
<reference evidence="11" key="1">
    <citation type="journal article" date="2013" name="Proc. Natl. Acad. Sci. U.S.A.">
        <title>Mapping gene clusters within arrayed metagenomic libraries to expand the structural diversity of biomedically relevant natural products.</title>
        <authorList>
            <person name="Owen J.G."/>
            <person name="Reddy B.V."/>
            <person name="Ternei M.A."/>
            <person name="Charlop-Powers Z."/>
            <person name="Calle P.Y."/>
            <person name="Kim J.H."/>
            <person name="Brady S.F."/>
        </authorList>
    </citation>
    <scope>NUCLEOTIDE SEQUENCE</scope>
</reference>
<dbReference type="InterPro" id="IPR017871">
    <property type="entry name" value="ABC_transporter-like_CS"/>
</dbReference>
<keyword evidence="2" id="KW-0813">Transport</keyword>
<dbReference type="EMBL" id="KF264545">
    <property type="protein sequence ID" value="AGS49465.1"/>
    <property type="molecule type" value="Genomic_DNA"/>
</dbReference>
<keyword evidence="4" id="KW-0547">Nucleotide-binding</keyword>
<dbReference type="GO" id="GO:0016887">
    <property type="term" value="F:ATP hydrolysis activity"/>
    <property type="evidence" value="ECO:0007669"/>
    <property type="project" value="InterPro"/>
</dbReference>
<evidence type="ECO:0000256" key="5">
    <source>
        <dbReference type="ARBA" id="ARBA00022840"/>
    </source>
</evidence>
<organism evidence="11">
    <name type="scientific">uncultured bacterium esnapd6</name>
    <dbReference type="NCBI Taxonomy" id="1366613"/>
    <lineage>
        <taxon>Bacteria</taxon>
        <taxon>environmental samples</taxon>
    </lineage>
</organism>
<comment type="subcellular location">
    <subcellularLocation>
        <location evidence="1">Cell membrane</location>
        <topology evidence="1">Peripheral membrane protein</topology>
        <orientation evidence="1">Cytoplasmic side</orientation>
    </subcellularLocation>
</comment>
<evidence type="ECO:0000256" key="8">
    <source>
        <dbReference type="ARBA" id="ARBA00049985"/>
    </source>
</evidence>
<evidence type="ECO:0000313" key="11">
    <source>
        <dbReference type="EMBL" id="AGS49465.1"/>
    </source>
</evidence>
<keyword evidence="5 11" id="KW-0067">ATP-binding</keyword>
<evidence type="ECO:0000256" key="3">
    <source>
        <dbReference type="ARBA" id="ARBA00022475"/>
    </source>
</evidence>
<feature type="domain" description="ABC transporter" evidence="10">
    <location>
        <begin position="5"/>
        <end position="239"/>
    </location>
</feature>
<evidence type="ECO:0000256" key="4">
    <source>
        <dbReference type="ARBA" id="ARBA00022741"/>
    </source>
</evidence>
<dbReference type="PROSITE" id="PS00211">
    <property type="entry name" value="ABC_TRANSPORTER_1"/>
    <property type="match status" value="1"/>
</dbReference>
<evidence type="ECO:0000259" key="10">
    <source>
        <dbReference type="PROSITE" id="PS50893"/>
    </source>
</evidence>
<protein>
    <submittedName>
        <fullName evidence="11">Putative ABC transporter ATP-binding protein</fullName>
    </submittedName>
</protein>
<evidence type="ECO:0000256" key="6">
    <source>
        <dbReference type="ARBA" id="ARBA00022967"/>
    </source>
</evidence>
<dbReference type="PROSITE" id="PS50893">
    <property type="entry name" value="ABC_TRANSPORTER_2"/>
    <property type="match status" value="1"/>
</dbReference>
<dbReference type="SUPFAM" id="SSF52540">
    <property type="entry name" value="P-loop containing nucleoside triphosphate hydrolases"/>
    <property type="match status" value="1"/>
</dbReference>
<keyword evidence="6" id="KW-1278">Translocase</keyword>
<dbReference type="FunFam" id="3.40.50.300:FF:000589">
    <property type="entry name" value="ABC transporter, ATP-binding subunit"/>
    <property type="match status" value="1"/>
</dbReference>
<dbReference type="GO" id="GO:0005886">
    <property type="term" value="C:plasma membrane"/>
    <property type="evidence" value="ECO:0007669"/>
    <property type="project" value="UniProtKB-SubCell"/>
</dbReference>
<evidence type="ECO:0000256" key="2">
    <source>
        <dbReference type="ARBA" id="ARBA00022448"/>
    </source>
</evidence>
<evidence type="ECO:0000256" key="1">
    <source>
        <dbReference type="ARBA" id="ARBA00004413"/>
    </source>
</evidence>
<sequence>MPAAVQVTGLTKRFESKRGAVTALDAFELTVPEGVIHGLLGPNGAGKTTVVRILSTLLTPDEGKAEVFGLDVVQDAWRVRAAIGLTGQDAAIDKVMTGRENLCMFGRLFGLSKRDASARADELLERFELVDAASRQTKTYSGGMRRRLDLAASLMARPKLLFLDEPTTGLDPRSRIQVWELVRELHKDGTTVLLTTQYLDEADQLADSLSMIEHGKVIKNGTPNELKADVGPDWVDVTVIDTAAFGQAKEALRDKLGVEPIVDLDAMRVSAPVSDGGTIADLLYVFKDAGIAVGDVALRRPTLDDVFLAVTGHPADPAANNKNSTAQPSQGAQKGGR</sequence>
<accession>S5TKL6</accession>
<dbReference type="GO" id="GO:1900753">
    <property type="term" value="P:doxorubicin transport"/>
    <property type="evidence" value="ECO:0007669"/>
    <property type="project" value="InterPro"/>
</dbReference>